<dbReference type="GO" id="GO:0018580">
    <property type="term" value="F:nitronate monooxygenase activity"/>
    <property type="evidence" value="ECO:0007669"/>
    <property type="project" value="InterPro"/>
</dbReference>
<evidence type="ECO:0000256" key="3">
    <source>
        <dbReference type="ARBA" id="ARBA00022630"/>
    </source>
</evidence>
<evidence type="ECO:0000256" key="4">
    <source>
        <dbReference type="ARBA" id="ARBA00022643"/>
    </source>
</evidence>
<dbReference type="AlphaFoldDB" id="C0GKY4"/>
<accession>C0GKY4</accession>
<comment type="caution">
    <text evidence="6">The sequence shown here is derived from an EMBL/GenBank/DDBJ whole genome shotgun (WGS) entry which is preliminary data.</text>
</comment>
<protein>
    <recommendedName>
        <fullName evidence="2">Probable nitronate monooxygenase</fullName>
    </recommendedName>
</protein>
<organism evidence="6 7">
    <name type="scientific">Dethiobacter alkaliphilus AHT 1</name>
    <dbReference type="NCBI Taxonomy" id="555088"/>
    <lineage>
        <taxon>Bacteria</taxon>
        <taxon>Bacillati</taxon>
        <taxon>Bacillota</taxon>
        <taxon>Dethiobacteria</taxon>
        <taxon>Dethiobacterales</taxon>
        <taxon>Dethiobacteraceae</taxon>
        <taxon>Dethiobacter</taxon>
    </lineage>
</organism>
<dbReference type="EMBL" id="ACJM01000031">
    <property type="protein sequence ID" value="EEG75996.1"/>
    <property type="molecule type" value="Genomic_DNA"/>
</dbReference>
<evidence type="ECO:0000313" key="7">
    <source>
        <dbReference type="Proteomes" id="UP000006443"/>
    </source>
</evidence>
<comment type="function">
    <text evidence="1">Nitronate monooxygenase that uses molecular oxygen to catalyze the oxidative denitrification of alkyl nitronates. Acts on propionate 3-nitronate (P3N), the presumed physiological substrate. Probably functions in the detoxification of P3N, a metabolic poison produced by plants and fungi as a defense mechanism.</text>
</comment>
<dbReference type="CDD" id="cd04730">
    <property type="entry name" value="NPD_like"/>
    <property type="match status" value="1"/>
</dbReference>
<sequence length="324" mass="34534">MLPQLNIGNLKVKIPIIQGGMAVRVSTAKLAAAVANEGGAGVIAGTGLSVQALQEEIRKARELTSGIIGVNVLFAASQFAQLVRAAMKERVDFIVSGAGFSRDIFAWGKEMNVPVLSMVSSARVAKLAEKMGAAAVIVEGKEAGGHLGTDRSVFDLLKEVVGSVKIPVIAAGGIMDGYDIKKALDYGADGVQMATRFVASTECEASDKFKDLYLNSRPEDSVLIDSPVGLPGRALRNQLTERLAAEKKLPLENCDSCLKKCSHAFCILDALEKAVDGDVENGLVFSGEYFHKIKEILPVSQIMKQLIAEYEEAQGDNPRITLAQ</sequence>
<dbReference type="PANTHER" id="PTHR32332:SF18">
    <property type="entry name" value="2-NITROPROPANE DIOXYGENASE"/>
    <property type="match status" value="1"/>
</dbReference>
<reference evidence="6 7" key="1">
    <citation type="submission" date="2009-02" db="EMBL/GenBank/DDBJ databases">
        <title>Sequencing of the draft genome and assembly of Dethiobacter alkaliphilus AHT 1.</title>
        <authorList>
            <consortium name="US DOE Joint Genome Institute (JGI-PGF)"/>
            <person name="Lucas S."/>
            <person name="Copeland A."/>
            <person name="Lapidus A."/>
            <person name="Glavina del Rio T."/>
            <person name="Dalin E."/>
            <person name="Tice H."/>
            <person name="Bruce D."/>
            <person name="Goodwin L."/>
            <person name="Pitluck S."/>
            <person name="Larimer F."/>
            <person name="Land M.L."/>
            <person name="Hauser L."/>
            <person name="Muyzer G."/>
        </authorList>
    </citation>
    <scope>NUCLEOTIDE SEQUENCE [LARGE SCALE GENOMIC DNA]</scope>
    <source>
        <strain evidence="6 7">AHT 1</strain>
    </source>
</reference>
<keyword evidence="5" id="KW-0560">Oxidoreductase</keyword>
<dbReference type="Proteomes" id="UP000006443">
    <property type="component" value="Unassembled WGS sequence"/>
</dbReference>
<dbReference type="Pfam" id="PF03060">
    <property type="entry name" value="NMO"/>
    <property type="match status" value="1"/>
</dbReference>
<dbReference type="eggNOG" id="COG2070">
    <property type="taxonomic scope" value="Bacteria"/>
</dbReference>
<proteinExistence type="predicted"/>
<keyword evidence="4" id="KW-0288">FMN</keyword>
<dbReference type="InterPro" id="IPR004136">
    <property type="entry name" value="NMO"/>
</dbReference>
<keyword evidence="3" id="KW-0285">Flavoprotein</keyword>
<dbReference type="STRING" id="555088.DealDRAFT_3143"/>
<dbReference type="SUPFAM" id="SSF51412">
    <property type="entry name" value="Inosine monophosphate dehydrogenase (IMPDH)"/>
    <property type="match status" value="1"/>
</dbReference>
<dbReference type="InterPro" id="IPR013785">
    <property type="entry name" value="Aldolase_TIM"/>
</dbReference>
<evidence type="ECO:0000256" key="5">
    <source>
        <dbReference type="ARBA" id="ARBA00023002"/>
    </source>
</evidence>
<dbReference type="Gene3D" id="3.20.20.70">
    <property type="entry name" value="Aldolase class I"/>
    <property type="match status" value="1"/>
</dbReference>
<keyword evidence="6" id="KW-0223">Dioxygenase</keyword>
<evidence type="ECO:0000256" key="1">
    <source>
        <dbReference type="ARBA" id="ARBA00003535"/>
    </source>
</evidence>
<gene>
    <name evidence="6" type="ORF">DealDRAFT_3143</name>
</gene>
<evidence type="ECO:0000256" key="2">
    <source>
        <dbReference type="ARBA" id="ARBA00013457"/>
    </source>
</evidence>
<evidence type="ECO:0000313" key="6">
    <source>
        <dbReference type="EMBL" id="EEG75996.1"/>
    </source>
</evidence>
<dbReference type="PANTHER" id="PTHR32332">
    <property type="entry name" value="2-NITROPROPANE DIOXYGENASE"/>
    <property type="match status" value="1"/>
</dbReference>
<name>C0GKY4_DETAL</name>
<keyword evidence="7" id="KW-1185">Reference proteome</keyword>
<dbReference type="GO" id="GO:0051213">
    <property type="term" value="F:dioxygenase activity"/>
    <property type="evidence" value="ECO:0007669"/>
    <property type="project" value="UniProtKB-KW"/>
</dbReference>